<reference evidence="6 7" key="1">
    <citation type="submission" date="2021-02" db="EMBL/GenBank/DDBJ databases">
        <title>Actinophytocola xerophila sp. nov., isolated from soil of cotton cropping field.</title>
        <authorList>
            <person name="Huang R."/>
            <person name="Chen X."/>
            <person name="Ge X."/>
            <person name="Liu W."/>
        </authorList>
    </citation>
    <scope>NUCLEOTIDE SEQUENCE [LARGE SCALE GENOMIC DNA]</scope>
    <source>
        <strain evidence="6 7">S1-96</strain>
    </source>
</reference>
<dbReference type="Proteomes" id="UP001156441">
    <property type="component" value="Unassembled WGS sequence"/>
</dbReference>
<accession>A0ABT2J422</accession>
<evidence type="ECO:0000313" key="6">
    <source>
        <dbReference type="EMBL" id="MCT2582606.1"/>
    </source>
</evidence>
<comment type="caution">
    <text evidence="6">The sequence shown here is derived from an EMBL/GenBank/DDBJ whole genome shotgun (WGS) entry which is preliminary data.</text>
</comment>
<dbReference type="SUPFAM" id="SSF46689">
    <property type="entry name" value="Homeodomain-like"/>
    <property type="match status" value="1"/>
</dbReference>
<dbReference type="RefSeq" id="WP_260189944.1">
    <property type="nucleotide sequence ID" value="NZ_JAFFZE010000006.1"/>
</dbReference>
<keyword evidence="2 4" id="KW-0238">DNA-binding</keyword>
<dbReference type="InterPro" id="IPR001647">
    <property type="entry name" value="HTH_TetR"/>
</dbReference>
<sequence>MLRGERTRAAVLEHAIGIASVEGLDGLSIGRLAAELEVSKSGVFARFGSKEELQLATVAAAREVFVDAVVRPAFEAPPGLARLWRLCAGWLTYSRERIFPGGCFFASAAAEYDARPGRIRDAVAAALTDWSSTLARAAEDARQLGQLESTCDIRQLTFELAALVDAANARSVLHGDDSAYDLARTGVRTRLLALATDQDALPD</sequence>
<dbReference type="SUPFAM" id="SSF48498">
    <property type="entry name" value="Tetracyclin repressor-like, C-terminal domain"/>
    <property type="match status" value="1"/>
</dbReference>
<dbReference type="Pfam" id="PF16925">
    <property type="entry name" value="TetR_C_13"/>
    <property type="match status" value="1"/>
</dbReference>
<organism evidence="6 7">
    <name type="scientific">Actinophytocola gossypii</name>
    <dbReference type="NCBI Taxonomy" id="2812003"/>
    <lineage>
        <taxon>Bacteria</taxon>
        <taxon>Bacillati</taxon>
        <taxon>Actinomycetota</taxon>
        <taxon>Actinomycetes</taxon>
        <taxon>Pseudonocardiales</taxon>
        <taxon>Pseudonocardiaceae</taxon>
    </lineage>
</organism>
<evidence type="ECO:0000256" key="4">
    <source>
        <dbReference type="PROSITE-ProRule" id="PRU00335"/>
    </source>
</evidence>
<feature type="DNA-binding region" description="H-T-H motif" evidence="4">
    <location>
        <begin position="28"/>
        <end position="47"/>
    </location>
</feature>
<feature type="domain" description="HTH tetR-type" evidence="5">
    <location>
        <begin position="5"/>
        <end position="65"/>
    </location>
</feature>
<evidence type="ECO:0000256" key="2">
    <source>
        <dbReference type="ARBA" id="ARBA00023125"/>
    </source>
</evidence>
<dbReference type="PROSITE" id="PS50977">
    <property type="entry name" value="HTH_TETR_2"/>
    <property type="match status" value="1"/>
</dbReference>
<evidence type="ECO:0000259" key="5">
    <source>
        <dbReference type="PROSITE" id="PS50977"/>
    </source>
</evidence>
<evidence type="ECO:0000256" key="1">
    <source>
        <dbReference type="ARBA" id="ARBA00023015"/>
    </source>
</evidence>
<evidence type="ECO:0000256" key="3">
    <source>
        <dbReference type="ARBA" id="ARBA00023163"/>
    </source>
</evidence>
<dbReference type="PANTHER" id="PTHR47506">
    <property type="entry name" value="TRANSCRIPTIONAL REGULATORY PROTEIN"/>
    <property type="match status" value="1"/>
</dbReference>
<name>A0ABT2J422_9PSEU</name>
<dbReference type="InterPro" id="IPR036271">
    <property type="entry name" value="Tet_transcr_reg_TetR-rel_C_sf"/>
</dbReference>
<keyword evidence="1" id="KW-0805">Transcription regulation</keyword>
<keyword evidence="7" id="KW-1185">Reference proteome</keyword>
<dbReference type="PANTHER" id="PTHR47506:SF6">
    <property type="entry name" value="HTH-TYPE TRANSCRIPTIONAL REPRESSOR NEMR"/>
    <property type="match status" value="1"/>
</dbReference>
<evidence type="ECO:0000313" key="7">
    <source>
        <dbReference type="Proteomes" id="UP001156441"/>
    </source>
</evidence>
<keyword evidence="3" id="KW-0804">Transcription</keyword>
<proteinExistence type="predicted"/>
<dbReference type="EMBL" id="JAFFZE010000006">
    <property type="protein sequence ID" value="MCT2582606.1"/>
    <property type="molecule type" value="Genomic_DNA"/>
</dbReference>
<gene>
    <name evidence="6" type="ORF">JT362_05660</name>
</gene>
<dbReference type="Gene3D" id="1.10.357.10">
    <property type="entry name" value="Tetracycline Repressor, domain 2"/>
    <property type="match status" value="1"/>
</dbReference>
<protein>
    <submittedName>
        <fullName evidence="6">TetR/AcrR family transcriptional regulator</fullName>
    </submittedName>
</protein>
<dbReference type="InterPro" id="IPR011075">
    <property type="entry name" value="TetR_C"/>
</dbReference>
<dbReference type="InterPro" id="IPR009057">
    <property type="entry name" value="Homeodomain-like_sf"/>
</dbReference>
<dbReference type="Gene3D" id="1.10.10.60">
    <property type="entry name" value="Homeodomain-like"/>
    <property type="match status" value="1"/>
</dbReference>
<dbReference type="Pfam" id="PF00440">
    <property type="entry name" value="TetR_N"/>
    <property type="match status" value="1"/>
</dbReference>